<evidence type="ECO:0000313" key="1">
    <source>
        <dbReference type="EMBL" id="RNA36195.1"/>
    </source>
</evidence>
<evidence type="ECO:0000313" key="2">
    <source>
        <dbReference type="Proteomes" id="UP000276133"/>
    </source>
</evidence>
<dbReference type="Proteomes" id="UP000276133">
    <property type="component" value="Unassembled WGS sequence"/>
</dbReference>
<dbReference type="EMBL" id="REGN01001215">
    <property type="protein sequence ID" value="RNA36195.1"/>
    <property type="molecule type" value="Genomic_DNA"/>
</dbReference>
<name>A0A3M7SKG7_BRAPC</name>
<sequence length="209" mass="22892">MHKCLVVIELGQHLVIIYLDLVIDRLGLVVAALHQQLVDPVLVKQVVRVQVGERVVQAGRVQAQVVVELLQLLVDGQLAEELGRGVVAGVEAQIGRERRLLGTSEHLLGLVRVVGHQHDEVLASVLFHNELAAVRDAVLLEQVRGGHDVRVFLRLLVELDLLRAVVVVVMVVVAGFKYGTSLLKELSCSSVSRSFWEGFCTSREAGAIK</sequence>
<keyword evidence="2" id="KW-1185">Reference proteome</keyword>
<organism evidence="1 2">
    <name type="scientific">Brachionus plicatilis</name>
    <name type="common">Marine rotifer</name>
    <name type="synonym">Brachionus muelleri</name>
    <dbReference type="NCBI Taxonomy" id="10195"/>
    <lineage>
        <taxon>Eukaryota</taxon>
        <taxon>Metazoa</taxon>
        <taxon>Spiralia</taxon>
        <taxon>Gnathifera</taxon>
        <taxon>Rotifera</taxon>
        <taxon>Eurotatoria</taxon>
        <taxon>Monogononta</taxon>
        <taxon>Pseudotrocha</taxon>
        <taxon>Ploima</taxon>
        <taxon>Brachionidae</taxon>
        <taxon>Brachionus</taxon>
    </lineage>
</organism>
<accession>A0A3M7SKG7</accession>
<proteinExistence type="predicted"/>
<comment type="caution">
    <text evidence="1">The sequence shown here is derived from an EMBL/GenBank/DDBJ whole genome shotgun (WGS) entry which is preliminary data.</text>
</comment>
<gene>
    <name evidence="1" type="ORF">BpHYR1_029594</name>
</gene>
<reference evidence="1 2" key="1">
    <citation type="journal article" date="2018" name="Sci. Rep.">
        <title>Genomic signatures of local adaptation to the degree of environmental predictability in rotifers.</title>
        <authorList>
            <person name="Franch-Gras L."/>
            <person name="Hahn C."/>
            <person name="Garcia-Roger E.M."/>
            <person name="Carmona M.J."/>
            <person name="Serra M."/>
            <person name="Gomez A."/>
        </authorList>
    </citation>
    <scope>NUCLEOTIDE SEQUENCE [LARGE SCALE GENOMIC DNA]</scope>
    <source>
        <strain evidence="1">HYR1</strain>
    </source>
</reference>
<protein>
    <submittedName>
        <fullName evidence="1">Uncharacterized protein</fullName>
    </submittedName>
</protein>
<dbReference type="AlphaFoldDB" id="A0A3M7SKG7"/>